<evidence type="ECO:0000313" key="2">
    <source>
        <dbReference type="Proteomes" id="UP000695007"/>
    </source>
</evidence>
<dbReference type="GeneID" id="105359976"/>
<keyword evidence="1 3" id="KW-0812">Transmembrane</keyword>
<dbReference type="InterPro" id="IPR026620">
    <property type="entry name" value="TMEM177"/>
</dbReference>
<sequence length="314" mass="36037">MARNIRSNFNNKIPLIATASVITATVGSLLIEFLPHSIYLEKYKKLFHLQKYGDPVLLTKKIENLYNEVLNDLNIVDKPKNLYRPFPCIGFNVCQAGLNTNKFGSVIGLPVNYAYEDRSSVDVLQLRLGYKQEKLNVYHPAASSLVDSLLLSDKAKKFGIAREIMMNQQNLQLYRCMETPSMILATAFCCEYARIQLARSVSLTLKFSVYGIITLVGYGIWFQIRDGLNTYYEKLVDKNLAELNLDYVEGGKEFYEKQLQKNIALRALLGDRGVKEYNKDGDEIITIRRKRTPLTERKQFFIDFILSQKQQEAV</sequence>
<dbReference type="RefSeq" id="XP_011495048.1">
    <property type="nucleotide sequence ID" value="XM_011496746.1"/>
</dbReference>
<keyword evidence="1" id="KW-0472">Membrane</keyword>
<protein>
    <submittedName>
        <fullName evidence="3">Transmembrane protein 177</fullName>
    </submittedName>
</protein>
<dbReference type="AlphaFoldDB" id="A0AAJ6VMM2"/>
<accession>A0AAJ6VMM2</accession>
<gene>
    <name evidence="3" type="primary">LOC105359976</name>
</gene>
<dbReference type="Proteomes" id="UP000695007">
    <property type="component" value="Unplaced"/>
</dbReference>
<dbReference type="PANTHER" id="PTHR21824">
    <property type="entry name" value="TRANSMEMBRANE PROTEIN 177"/>
    <property type="match status" value="1"/>
</dbReference>
<feature type="transmembrane region" description="Helical" evidence="1">
    <location>
        <begin position="13"/>
        <end position="34"/>
    </location>
</feature>
<evidence type="ECO:0000313" key="3">
    <source>
        <dbReference type="RefSeq" id="XP_011495048.1"/>
    </source>
</evidence>
<reference evidence="3" key="1">
    <citation type="submission" date="2025-08" db="UniProtKB">
        <authorList>
            <consortium name="RefSeq"/>
        </authorList>
    </citation>
    <scope>IDENTIFICATION</scope>
</reference>
<dbReference type="KEGG" id="csol:105359976"/>
<evidence type="ECO:0000256" key="1">
    <source>
        <dbReference type="SAM" id="Phobius"/>
    </source>
</evidence>
<keyword evidence="2" id="KW-1185">Reference proteome</keyword>
<organism evidence="2 3">
    <name type="scientific">Ceratosolen solmsi marchali</name>
    <dbReference type="NCBI Taxonomy" id="326594"/>
    <lineage>
        <taxon>Eukaryota</taxon>
        <taxon>Metazoa</taxon>
        <taxon>Ecdysozoa</taxon>
        <taxon>Arthropoda</taxon>
        <taxon>Hexapoda</taxon>
        <taxon>Insecta</taxon>
        <taxon>Pterygota</taxon>
        <taxon>Neoptera</taxon>
        <taxon>Endopterygota</taxon>
        <taxon>Hymenoptera</taxon>
        <taxon>Apocrita</taxon>
        <taxon>Proctotrupomorpha</taxon>
        <taxon>Chalcidoidea</taxon>
        <taxon>Agaonidae</taxon>
        <taxon>Agaoninae</taxon>
        <taxon>Ceratosolen</taxon>
    </lineage>
</organism>
<proteinExistence type="predicted"/>
<dbReference type="PANTHER" id="PTHR21824:SF4">
    <property type="entry name" value="TRANSMEMBRANE PROTEIN 177"/>
    <property type="match status" value="1"/>
</dbReference>
<dbReference type="GO" id="GO:0016020">
    <property type="term" value="C:membrane"/>
    <property type="evidence" value="ECO:0007669"/>
    <property type="project" value="TreeGrafter"/>
</dbReference>
<name>A0AAJ6VMM2_9HYME</name>
<keyword evidence="1" id="KW-1133">Transmembrane helix</keyword>